<comment type="caution">
    <text evidence="2">The sequence shown here is derived from an EMBL/GenBank/DDBJ whole genome shotgun (WGS) entry which is preliminary data.</text>
</comment>
<dbReference type="PANTHER" id="PTHR35420:SF1">
    <property type="entry name" value="OS09G0480532 PROTEIN"/>
    <property type="match status" value="1"/>
</dbReference>
<keyword evidence="1" id="KW-0472">Membrane</keyword>
<dbReference type="InterPro" id="IPR026467">
    <property type="entry name" value="Ser/Gly_Cys_C_dom"/>
</dbReference>
<name>A0ABR8FZT6_9NOSO</name>
<evidence type="ECO:0000256" key="1">
    <source>
        <dbReference type="SAM" id="Phobius"/>
    </source>
</evidence>
<feature type="transmembrane region" description="Helical" evidence="1">
    <location>
        <begin position="32"/>
        <end position="52"/>
    </location>
</feature>
<accession>A0ABR8FZT6</accession>
<protein>
    <submittedName>
        <fullName evidence="2">TIGR04222 domain-containing membrane protein</fullName>
    </submittedName>
</protein>
<reference evidence="2 3" key="1">
    <citation type="journal article" date="2020" name="ISME J.">
        <title>Comparative genomics reveals insights into cyanobacterial evolution and habitat adaptation.</title>
        <authorList>
            <person name="Chen M.Y."/>
            <person name="Teng W.K."/>
            <person name="Zhao L."/>
            <person name="Hu C.X."/>
            <person name="Zhou Y.K."/>
            <person name="Han B.P."/>
            <person name="Song L.R."/>
            <person name="Shu W.S."/>
        </authorList>
    </citation>
    <scope>NUCLEOTIDE SEQUENCE [LARGE SCALE GENOMIC DNA]</scope>
    <source>
        <strain evidence="2 3">FACHB-130</strain>
    </source>
</reference>
<dbReference type="Proteomes" id="UP000603457">
    <property type="component" value="Unassembled WGS sequence"/>
</dbReference>
<evidence type="ECO:0000313" key="2">
    <source>
        <dbReference type="EMBL" id="MBD2596367.1"/>
    </source>
</evidence>
<keyword evidence="1" id="KW-0812">Transmembrane</keyword>
<proteinExistence type="predicted"/>
<evidence type="ECO:0000313" key="3">
    <source>
        <dbReference type="Proteomes" id="UP000603457"/>
    </source>
</evidence>
<dbReference type="NCBIfam" id="TIGR04222">
    <property type="entry name" value="near_uncomplex"/>
    <property type="match status" value="1"/>
</dbReference>
<dbReference type="PANTHER" id="PTHR35420">
    <property type="entry name" value="OS02G0198500 PROTEIN"/>
    <property type="match status" value="1"/>
</dbReference>
<dbReference type="EMBL" id="JACJTB010000026">
    <property type="protein sequence ID" value="MBD2596367.1"/>
    <property type="molecule type" value="Genomic_DNA"/>
</dbReference>
<keyword evidence="1" id="KW-1133">Transmembrane helix</keyword>
<dbReference type="RefSeq" id="WP_190969109.1">
    <property type="nucleotide sequence ID" value="NZ_JACJTB010000026.1"/>
</dbReference>
<gene>
    <name evidence="2" type="ORF">H6G74_18820</name>
</gene>
<feature type="transmembrane region" description="Helical" evidence="1">
    <location>
        <begin position="177"/>
        <end position="198"/>
    </location>
</feature>
<keyword evidence="3" id="KW-1185">Reference proteome</keyword>
<sequence>MDKLLLAIIAMLLIVTVPNLLSNPIANMYGPHFLVFYAGIISVTLLASYYNLKFDATAQLPLPSIPTNPDPYKIAYLRGGESEVIRLVILNLLQDGYLQINQDTIEQSTTYSYPGNLSLIERQVFDYFVFPKLASQTLSYTISNTIIHKYWCETYEESLLNEQLLLPKTARDLAKKISVLGSCIILGLGGYKLSIALLKGYNNVFFLIIIGLIYWIIFILLSCPSRRTQLGERYIKQLQQSFIQLKNKIIRTISDDRNETDLNMLLPVAIFGVEILHGTSYTDFAKIFAPLVTSHDNGGSSGGGGGCGGGGCGGGGGGGGGGGCGGCGGGG</sequence>
<organism evidence="2 3">
    <name type="scientific">Nostoc spongiaeforme FACHB-130</name>
    <dbReference type="NCBI Taxonomy" id="1357510"/>
    <lineage>
        <taxon>Bacteria</taxon>
        <taxon>Bacillati</taxon>
        <taxon>Cyanobacteriota</taxon>
        <taxon>Cyanophyceae</taxon>
        <taxon>Nostocales</taxon>
        <taxon>Nostocaceae</taxon>
        <taxon>Nostoc</taxon>
    </lineage>
</organism>
<feature type="transmembrane region" description="Helical" evidence="1">
    <location>
        <begin position="204"/>
        <end position="223"/>
    </location>
</feature>